<keyword evidence="3" id="KW-1185">Reference proteome</keyword>
<evidence type="ECO:0000313" key="3">
    <source>
        <dbReference type="Proteomes" id="UP001606303"/>
    </source>
</evidence>
<organism evidence="2 3">
    <name type="scientific">Pelomonas baiyunensis</name>
    <dbReference type="NCBI Taxonomy" id="3299026"/>
    <lineage>
        <taxon>Bacteria</taxon>
        <taxon>Pseudomonadati</taxon>
        <taxon>Pseudomonadota</taxon>
        <taxon>Betaproteobacteria</taxon>
        <taxon>Burkholderiales</taxon>
        <taxon>Sphaerotilaceae</taxon>
        <taxon>Roseateles</taxon>
    </lineage>
</organism>
<evidence type="ECO:0000259" key="1">
    <source>
        <dbReference type="Pfam" id="PF00497"/>
    </source>
</evidence>
<name>A0ABW7H268_9BURK</name>
<comment type="caution">
    <text evidence="2">The sequence shown here is derived from an EMBL/GenBank/DDBJ whole genome shotgun (WGS) entry which is preliminary data.</text>
</comment>
<dbReference type="Gene3D" id="3.40.190.10">
    <property type="entry name" value="Periplasmic binding protein-like II"/>
    <property type="match status" value="2"/>
</dbReference>
<dbReference type="RefSeq" id="WP_394386167.1">
    <property type="nucleotide sequence ID" value="NZ_JBIGIB010000004.1"/>
</dbReference>
<evidence type="ECO:0000313" key="2">
    <source>
        <dbReference type="EMBL" id="MFG6468182.1"/>
    </source>
</evidence>
<sequence>MRLLHASRFDSASRLRSAIVFVVAALPPIQHGQVAASDDLKHVPRLANVRSAPAKYSQDSLAICDGAPGWPPFIYVTKDHSKADAETDVAGFSVEVLKNILKTADIPYKIDLLPWRRCLQEVERGKNYQMALQASLNQDRTSKYLVSRSYYRTSSHIFYLRQRFPDGMPIHRLSDLKNYRVCGLFGFNYEPYGLGHDDVDQASGSHANLIKRLRMGRCDLFIEQIEVMAGIDRLGMIAPAGGDIRHDPVPGVAPLEFHMLISRNLSSGGDLLELINSGVSNLEKTGQLEKLWIQHVLQKKMPRADPVQKQIQQSNATK</sequence>
<dbReference type="InterPro" id="IPR001638">
    <property type="entry name" value="Solute-binding_3/MltF_N"/>
</dbReference>
<dbReference type="EMBL" id="JBIGIB010000004">
    <property type="protein sequence ID" value="MFG6468182.1"/>
    <property type="molecule type" value="Genomic_DNA"/>
</dbReference>
<gene>
    <name evidence="2" type="ORF">ACG01O_16265</name>
</gene>
<accession>A0ABW7H268</accession>
<dbReference type="SUPFAM" id="SSF53850">
    <property type="entry name" value="Periplasmic binding protein-like II"/>
    <property type="match status" value="1"/>
</dbReference>
<feature type="domain" description="Solute-binding protein family 3/N-terminal" evidence="1">
    <location>
        <begin position="68"/>
        <end position="291"/>
    </location>
</feature>
<dbReference type="Proteomes" id="UP001606303">
    <property type="component" value="Unassembled WGS sequence"/>
</dbReference>
<protein>
    <submittedName>
        <fullName evidence="2">Substrate-binding periplasmic protein</fullName>
    </submittedName>
</protein>
<proteinExistence type="predicted"/>
<dbReference type="Pfam" id="PF00497">
    <property type="entry name" value="SBP_bac_3"/>
    <property type="match status" value="1"/>
</dbReference>
<reference evidence="2 3" key="1">
    <citation type="submission" date="2024-08" db="EMBL/GenBank/DDBJ databases">
        <authorList>
            <person name="Lu H."/>
        </authorList>
    </citation>
    <scope>NUCLEOTIDE SEQUENCE [LARGE SCALE GENOMIC DNA]</scope>
    <source>
        <strain evidence="2 3">BYS87W</strain>
    </source>
</reference>